<keyword evidence="3" id="KW-1185">Reference proteome</keyword>
<evidence type="ECO:0000313" key="3">
    <source>
        <dbReference type="Proteomes" id="UP000326380"/>
    </source>
</evidence>
<protein>
    <recommendedName>
        <fullName evidence="1">DUF7878 domain-containing protein</fullName>
    </recommendedName>
</protein>
<name>A0A7L5A2J9_9BACT</name>
<dbReference type="Proteomes" id="UP000326380">
    <property type="component" value="Unassembled WGS sequence"/>
</dbReference>
<organism evidence="2 3">
    <name type="scientific">Hymenobacter busanensis</name>
    <dbReference type="NCBI Taxonomy" id="2607656"/>
    <lineage>
        <taxon>Bacteria</taxon>
        <taxon>Pseudomonadati</taxon>
        <taxon>Bacteroidota</taxon>
        <taxon>Cytophagia</taxon>
        <taxon>Cytophagales</taxon>
        <taxon>Hymenobacteraceae</taxon>
        <taxon>Hymenobacter</taxon>
    </lineage>
</organism>
<comment type="caution">
    <text evidence="2">The sequence shown here is derived from an EMBL/GenBank/DDBJ whole genome shotgun (WGS) entry which is preliminary data.</text>
</comment>
<proteinExistence type="predicted"/>
<dbReference type="InterPro" id="IPR057200">
    <property type="entry name" value="DUF7878"/>
</dbReference>
<gene>
    <name evidence="2" type="ORF">F0P96_05130</name>
</gene>
<accession>A0A7L5A2J9</accession>
<feature type="domain" description="DUF7878" evidence="1">
    <location>
        <begin position="4"/>
        <end position="97"/>
    </location>
</feature>
<evidence type="ECO:0000259" key="1">
    <source>
        <dbReference type="Pfam" id="PF25297"/>
    </source>
</evidence>
<dbReference type="EMBL" id="VTWU01000002">
    <property type="protein sequence ID" value="KAA9338230.1"/>
    <property type="molecule type" value="Genomic_DNA"/>
</dbReference>
<dbReference type="AlphaFoldDB" id="A0A7L5A2J9"/>
<dbReference type="Pfam" id="PF25297">
    <property type="entry name" value="DUF7878"/>
    <property type="match status" value="1"/>
</dbReference>
<evidence type="ECO:0000313" key="2">
    <source>
        <dbReference type="EMBL" id="KAA9338230.1"/>
    </source>
</evidence>
<sequence>MKTYYCRDENILLLEFSQTLRAWLTHTENSGQEMSMEYFTMDHDEREGPILKFELTPTQRYRLYSIWQEYESHIQFEASVLKAIFLRFVQVLDAAIQMREDEQLSR</sequence>
<reference evidence="2 3" key="1">
    <citation type="submission" date="2019-09" db="EMBL/GenBank/DDBJ databases">
        <title>Genome sequence of Hymenobacter sp. M3.</title>
        <authorList>
            <person name="Srinivasan S."/>
        </authorList>
    </citation>
    <scope>NUCLEOTIDE SEQUENCE [LARGE SCALE GENOMIC DNA]</scope>
    <source>
        <strain evidence="2 3">M3</strain>
    </source>
</reference>
<dbReference type="RefSeq" id="WP_151077755.1">
    <property type="nucleotide sequence ID" value="NZ_CP047647.1"/>
</dbReference>